<name>A0A1E5VEF4_9POAL</name>
<evidence type="ECO:0000313" key="2">
    <source>
        <dbReference type="Proteomes" id="UP000095767"/>
    </source>
</evidence>
<gene>
    <name evidence="1" type="ORF">BAE44_0015448</name>
</gene>
<protein>
    <submittedName>
        <fullName evidence="1">Uncharacterized protein</fullName>
    </submittedName>
</protein>
<dbReference type="AlphaFoldDB" id="A0A1E5VEF4"/>
<proteinExistence type="predicted"/>
<organism evidence="1 2">
    <name type="scientific">Dichanthelium oligosanthes</name>
    <dbReference type="NCBI Taxonomy" id="888268"/>
    <lineage>
        <taxon>Eukaryota</taxon>
        <taxon>Viridiplantae</taxon>
        <taxon>Streptophyta</taxon>
        <taxon>Embryophyta</taxon>
        <taxon>Tracheophyta</taxon>
        <taxon>Spermatophyta</taxon>
        <taxon>Magnoliopsida</taxon>
        <taxon>Liliopsida</taxon>
        <taxon>Poales</taxon>
        <taxon>Poaceae</taxon>
        <taxon>PACMAD clade</taxon>
        <taxon>Panicoideae</taxon>
        <taxon>Panicodae</taxon>
        <taxon>Paniceae</taxon>
        <taxon>Dichantheliinae</taxon>
        <taxon>Dichanthelium</taxon>
    </lineage>
</organism>
<sequence>MDLSPTCEGRTTAARVVFKSAIAPLVSYAGTEEEHHQYFPCTECPSFIHRAMYGSLQSVRIPASTS</sequence>
<dbReference type="EMBL" id="LWDX02042246">
    <property type="protein sequence ID" value="OEL23533.1"/>
    <property type="molecule type" value="Genomic_DNA"/>
</dbReference>
<evidence type="ECO:0000313" key="1">
    <source>
        <dbReference type="EMBL" id="OEL23533.1"/>
    </source>
</evidence>
<dbReference type="Proteomes" id="UP000095767">
    <property type="component" value="Unassembled WGS sequence"/>
</dbReference>
<keyword evidence="2" id="KW-1185">Reference proteome</keyword>
<reference evidence="1 2" key="1">
    <citation type="submission" date="2016-09" db="EMBL/GenBank/DDBJ databases">
        <title>The draft genome of Dichanthelium oligosanthes: A C3 panicoid grass species.</title>
        <authorList>
            <person name="Studer A.J."/>
            <person name="Schnable J.C."/>
            <person name="Brutnell T.P."/>
        </authorList>
    </citation>
    <scope>NUCLEOTIDE SEQUENCE [LARGE SCALE GENOMIC DNA]</scope>
    <source>
        <strain evidence="2">cv. Kellogg 1175</strain>
        <tissue evidence="1">Leaf</tissue>
    </source>
</reference>
<comment type="caution">
    <text evidence="1">The sequence shown here is derived from an EMBL/GenBank/DDBJ whole genome shotgun (WGS) entry which is preliminary data.</text>
</comment>
<accession>A0A1E5VEF4</accession>